<protein>
    <recommendedName>
        <fullName evidence="4">Transporter</fullName>
    </recommendedName>
</protein>
<keyword evidence="3" id="KW-1185">Reference proteome</keyword>
<organism evidence="2 3">
    <name type="scientific">Arcobacter lacus</name>
    <dbReference type="NCBI Taxonomy" id="1912876"/>
    <lineage>
        <taxon>Bacteria</taxon>
        <taxon>Pseudomonadati</taxon>
        <taxon>Campylobacterota</taxon>
        <taxon>Epsilonproteobacteria</taxon>
        <taxon>Campylobacterales</taxon>
        <taxon>Arcobacteraceae</taxon>
        <taxon>Arcobacter</taxon>
    </lineage>
</organism>
<feature type="transmembrane region" description="Helical" evidence="1">
    <location>
        <begin position="75"/>
        <end position="96"/>
    </location>
</feature>
<evidence type="ECO:0008006" key="4">
    <source>
        <dbReference type="Google" id="ProtNLM"/>
    </source>
</evidence>
<keyword evidence="1" id="KW-0812">Transmembrane</keyword>
<name>A0ABX5JL79_9BACT</name>
<feature type="transmembrane region" description="Helical" evidence="1">
    <location>
        <begin position="20"/>
        <end position="40"/>
    </location>
</feature>
<sequence length="106" mass="11708">FILFPFASILSISLFVNINILHIFMLFIILSISIDYGIYISSYKKDSNTDKAIIYSILTTFAGFGVLIFSNINALFSIGIASTIGILAILFLLIFLKGSLNETKNS</sequence>
<feature type="transmembrane region" description="Helical" evidence="1">
    <location>
        <begin position="52"/>
        <end position="69"/>
    </location>
</feature>
<comment type="caution">
    <text evidence="2">The sequence shown here is derived from an EMBL/GenBank/DDBJ whole genome shotgun (WGS) entry which is preliminary data.</text>
</comment>
<evidence type="ECO:0000313" key="3">
    <source>
        <dbReference type="Proteomes" id="UP000251311"/>
    </source>
</evidence>
<evidence type="ECO:0000256" key="1">
    <source>
        <dbReference type="SAM" id="Phobius"/>
    </source>
</evidence>
<proteinExistence type="predicted"/>
<dbReference type="EMBL" id="MUXF01000005">
    <property type="protein sequence ID" value="PUE67126.1"/>
    <property type="molecule type" value="Genomic_DNA"/>
</dbReference>
<dbReference type="Proteomes" id="UP000251311">
    <property type="component" value="Unassembled WGS sequence"/>
</dbReference>
<gene>
    <name evidence="2" type="ORF">B0175_04500</name>
</gene>
<keyword evidence="1" id="KW-0472">Membrane</keyword>
<keyword evidence="1" id="KW-1133">Transmembrane helix</keyword>
<reference evidence="2 3" key="1">
    <citation type="submission" date="2017-02" db="EMBL/GenBank/DDBJ databases">
        <title>Arcobacter lacus sp. nov., a new species isolated from reclaimed water.</title>
        <authorList>
            <person name="Figueras M.J."/>
            <person name="Perez-Cataluna A."/>
            <person name="Salas-Masso N."/>
        </authorList>
    </citation>
    <scope>NUCLEOTIDE SEQUENCE [LARGE SCALE GENOMIC DNA]</scope>
    <source>
        <strain evidence="2 3">RW43-9</strain>
    </source>
</reference>
<accession>A0ABX5JL79</accession>
<dbReference type="SUPFAM" id="SSF82866">
    <property type="entry name" value="Multidrug efflux transporter AcrB transmembrane domain"/>
    <property type="match status" value="1"/>
</dbReference>
<evidence type="ECO:0000313" key="2">
    <source>
        <dbReference type="EMBL" id="PUE67126.1"/>
    </source>
</evidence>
<feature type="non-terminal residue" evidence="2">
    <location>
        <position position="1"/>
    </location>
</feature>